<dbReference type="GO" id="GO:0003824">
    <property type="term" value="F:catalytic activity"/>
    <property type="evidence" value="ECO:0007669"/>
    <property type="project" value="InterPro"/>
</dbReference>
<dbReference type="InterPro" id="IPR001345">
    <property type="entry name" value="PG/BPGM_mutase_AS"/>
</dbReference>
<name>F9ZW74_METMM</name>
<dbReference type="AlphaFoldDB" id="F9ZW74"/>
<accession>F9ZW74</accession>
<dbReference type="KEGG" id="mmt:Metme_3685"/>
<dbReference type="eggNOG" id="COG0406">
    <property type="taxonomic scope" value="Bacteria"/>
</dbReference>
<dbReference type="PROSITE" id="PS00175">
    <property type="entry name" value="PG_MUTASE"/>
    <property type="match status" value="1"/>
</dbReference>
<reference evidence="2 3" key="1">
    <citation type="journal article" date="2011" name="J. Bacteriol.">
        <title>Complete Genome Sequence of the Aerobic Marine Methanotroph Methylomonas methanica MC09.</title>
        <authorList>
            <person name="Boden R."/>
            <person name="Cunliffe M."/>
            <person name="Scanlan J."/>
            <person name="Moussard H."/>
            <person name="Kits K.D."/>
            <person name="Klotz M.G."/>
            <person name="Jetten M.S."/>
            <person name="Vuilleumier S."/>
            <person name="Han J."/>
            <person name="Peters L."/>
            <person name="Mikhailova N."/>
            <person name="Teshima H."/>
            <person name="Tapia R."/>
            <person name="Kyrpides N."/>
            <person name="Ivanova N."/>
            <person name="Pagani I."/>
            <person name="Cheng J.F."/>
            <person name="Goodwin L."/>
            <person name="Han C."/>
            <person name="Hauser L."/>
            <person name="Land M.L."/>
            <person name="Lapidus A."/>
            <person name="Lucas S."/>
            <person name="Pitluck S."/>
            <person name="Woyke T."/>
            <person name="Stein L."/>
            <person name="Murrell J.C."/>
        </authorList>
    </citation>
    <scope>NUCLEOTIDE SEQUENCE [LARGE SCALE GENOMIC DNA]</scope>
    <source>
        <strain evidence="2 3">MC09</strain>
    </source>
</reference>
<dbReference type="CDD" id="cd07040">
    <property type="entry name" value="HP"/>
    <property type="match status" value="1"/>
</dbReference>
<proteinExistence type="predicted"/>
<gene>
    <name evidence="2" type="ordered locus">Metme_3685</name>
</gene>
<dbReference type="STRING" id="857087.Metme_3685"/>
<dbReference type="EMBL" id="CP002738">
    <property type="protein sequence ID" value="AEG02045.1"/>
    <property type="molecule type" value="Genomic_DNA"/>
</dbReference>
<reference key="2">
    <citation type="submission" date="2011-05" db="EMBL/GenBank/DDBJ databases">
        <title>Complete genome sequence of the aerobic marine methanotroph Methylomonas methanica MC09.</title>
        <authorList>
            <person name="Boden R."/>
            <person name="Cunliffe M."/>
            <person name="Scanlan J."/>
            <person name="Moussard H."/>
            <person name="Kits K.D."/>
            <person name="Klotz M."/>
            <person name="Jetten M."/>
            <person name="Vuilleumier S."/>
            <person name="Han J."/>
            <person name="Peters L."/>
            <person name="Mikhailova N."/>
            <person name="Teshima H."/>
            <person name="Tapia R."/>
            <person name="Kyrpides N."/>
            <person name="Ivanova N."/>
            <person name="Pagani I."/>
            <person name="Cheng J.-F."/>
            <person name="Goodwin L."/>
            <person name="Han C."/>
            <person name="Hauser L."/>
            <person name="Land M."/>
            <person name="Lapidus A."/>
            <person name="Lucas S."/>
            <person name="Pitluck S."/>
            <person name="Woyke T."/>
            <person name="Stein L.Y."/>
            <person name="Murrell C."/>
        </authorList>
    </citation>
    <scope>NUCLEOTIDE SEQUENCE</scope>
    <source>
        <strain>MC09</strain>
    </source>
</reference>
<protein>
    <recommendedName>
        <fullName evidence="4">Histidine phosphatase family protein</fullName>
    </recommendedName>
</protein>
<evidence type="ECO:0008006" key="4">
    <source>
        <dbReference type="Google" id="ProtNLM"/>
    </source>
</evidence>
<reference evidence="3" key="3">
    <citation type="submission" date="2011-05" db="EMBL/GenBank/DDBJ databases">
        <title>Complete sequence of Methylomonas methanica MC09.</title>
        <authorList>
            <consortium name="US DOE Joint Genome Institute"/>
            <person name="Lucas S."/>
            <person name="Han J."/>
            <person name="Lapidus A."/>
            <person name="Cheng J.-F."/>
            <person name="Goodwin L."/>
            <person name="Pitluck S."/>
            <person name="Peters L."/>
            <person name="Mikhailova N."/>
            <person name="Teshima H."/>
            <person name="Han C."/>
            <person name="Tapia R."/>
            <person name="Land M."/>
            <person name="Hauser L."/>
            <person name="Kyrpides N."/>
            <person name="Ivanova N."/>
            <person name="Pagani I."/>
            <person name="Stein L."/>
            <person name="Woyke T."/>
        </authorList>
    </citation>
    <scope>NUCLEOTIDE SEQUENCE [LARGE SCALE GENOMIC DNA]</scope>
    <source>
        <strain evidence="3">MC09</strain>
    </source>
</reference>
<dbReference type="Proteomes" id="UP000008888">
    <property type="component" value="Chromosome"/>
</dbReference>
<dbReference type="RefSeq" id="WP_013820263.1">
    <property type="nucleotide sequence ID" value="NC_015572.1"/>
</dbReference>
<feature type="chain" id="PRO_5003392894" description="Histidine phosphatase family protein" evidence="1">
    <location>
        <begin position="29"/>
        <end position="193"/>
    </location>
</feature>
<dbReference type="HOGENOM" id="CLU_085795_1_0_6"/>
<evidence type="ECO:0000313" key="2">
    <source>
        <dbReference type="EMBL" id="AEG02045.1"/>
    </source>
</evidence>
<keyword evidence="1" id="KW-0732">Signal</keyword>
<evidence type="ECO:0000313" key="3">
    <source>
        <dbReference type="Proteomes" id="UP000008888"/>
    </source>
</evidence>
<feature type="signal peptide" evidence="1">
    <location>
        <begin position="1"/>
        <end position="28"/>
    </location>
</feature>
<sequence>MINRYFATILTASLLLAVPLAGFCKATADDGLKVVIIRHGEKPENGDNLSCQGENRALQLPAVLYRKFGSPDYTYVPSLSLEDATKHARMFQTVSPFAIQYNLTINSKYDEKKVADVAKSVKKKTGTVLLVWEHSAIPDLAKALGVKNPPDWGGHDFDSIWIVTYDQGEARLSFDQEGLQPAATCESAAATTN</sequence>
<keyword evidence="3" id="KW-1185">Reference proteome</keyword>
<evidence type="ECO:0000256" key="1">
    <source>
        <dbReference type="SAM" id="SignalP"/>
    </source>
</evidence>
<organism evidence="2 3">
    <name type="scientific">Methylomonas methanica (strain DSM 25384 / MC09)</name>
    <dbReference type="NCBI Taxonomy" id="857087"/>
    <lineage>
        <taxon>Bacteria</taxon>
        <taxon>Pseudomonadati</taxon>
        <taxon>Pseudomonadota</taxon>
        <taxon>Gammaproteobacteria</taxon>
        <taxon>Methylococcales</taxon>
        <taxon>Methylococcaceae</taxon>
        <taxon>Methylomonas</taxon>
    </lineage>
</organism>